<dbReference type="Gene3D" id="2.30.30.290">
    <property type="entry name" value="YopX-like domains"/>
    <property type="match status" value="1"/>
</dbReference>
<dbReference type="RefSeq" id="WP_124778055.1">
    <property type="nucleotide sequence ID" value="NZ_RQZA01000029.1"/>
</dbReference>
<dbReference type="InterPro" id="IPR023385">
    <property type="entry name" value="YopX-like_C"/>
</dbReference>
<name>A0A3P1V6A0_9STRE</name>
<proteinExistence type="predicted"/>
<comment type="caution">
    <text evidence="2">The sequence shown here is derived from an EMBL/GenBank/DDBJ whole genome shotgun (WGS) entry which is preliminary data.</text>
</comment>
<dbReference type="InterPro" id="IPR019096">
    <property type="entry name" value="YopX_protein"/>
</dbReference>
<keyword evidence="3" id="KW-1185">Reference proteome</keyword>
<dbReference type="Proteomes" id="UP000281771">
    <property type="component" value="Unassembled WGS sequence"/>
</dbReference>
<gene>
    <name evidence="2" type="ORF">EII38_09850</name>
</gene>
<dbReference type="SUPFAM" id="SSF159006">
    <property type="entry name" value="YopX-like"/>
    <property type="match status" value="1"/>
</dbReference>
<feature type="domain" description="YopX protein" evidence="1">
    <location>
        <begin position="4"/>
        <end position="132"/>
    </location>
</feature>
<evidence type="ECO:0000313" key="2">
    <source>
        <dbReference type="EMBL" id="RRD29217.1"/>
    </source>
</evidence>
<dbReference type="InterPro" id="IPR010024">
    <property type="entry name" value="CHP16711"/>
</dbReference>
<protein>
    <recommendedName>
        <fullName evidence="1">YopX protein domain-containing protein</fullName>
    </recommendedName>
</protein>
<dbReference type="AlphaFoldDB" id="A0A3P1V6A0"/>
<evidence type="ECO:0000313" key="3">
    <source>
        <dbReference type="Proteomes" id="UP000281771"/>
    </source>
</evidence>
<sequence length="139" mass="16447">MIPKYRAWDVHNKKMFTESELVIWHGNVYANDYQKLFKKFIEGARGLVGYSIDDKYLMQSTWIKDKNGKEIFEGDVVVVLDGMYTVFYDEKTASFRLKPHDKRWHTDYMSNYAHSDSFEVIGNIYENPELIEEANNVDD</sequence>
<organism evidence="2 3">
    <name type="scientific">Streptococcus minor</name>
    <dbReference type="NCBI Taxonomy" id="229549"/>
    <lineage>
        <taxon>Bacteria</taxon>
        <taxon>Bacillati</taxon>
        <taxon>Bacillota</taxon>
        <taxon>Bacilli</taxon>
        <taxon>Lactobacillales</taxon>
        <taxon>Streptococcaceae</taxon>
        <taxon>Streptococcus</taxon>
    </lineage>
</organism>
<dbReference type="NCBIfam" id="TIGR01671">
    <property type="entry name" value="phage_TIGR01671"/>
    <property type="match status" value="1"/>
</dbReference>
<evidence type="ECO:0000259" key="1">
    <source>
        <dbReference type="Pfam" id="PF09643"/>
    </source>
</evidence>
<dbReference type="Pfam" id="PF09643">
    <property type="entry name" value="YopX"/>
    <property type="match status" value="1"/>
</dbReference>
<dbReference type="EMBL" id="RQZA01000029">
    <property type="protein sequence ID" value="RRD29217.1"/>
    <property type="molecule type" value="Genomic_DNA"/>
</dbReference>
<reference evidence="2 3" key="1">
    <citation type="submission" date="2018-11" db="EMBL/GenBank/DDBJ databases">
        <title>Genomes From Bacteria Associated with the Canine Oral Cavity: a Test Case for Automated Genome-Based Taxonomic Assignment.</title>
        <authorList>
            <person name="Coil D.A."/>
            <person name="Jospin G."/>
            <person name="Darling A.E."/>
            <person name="Wallis C."/>
            <person name="Davis I.J."/>
            <person name="Harris S."/>
            <person name="Eisen J.A."/>
            <person name="Holcombe L.J."/>
            <person name="O'Flynn C."/>
        </authorList>
    </citation>
    <scope>NUCLEOTIDE SEQUENCE [LARGE SCALE GENOMIC DNA]</scope>
    <source>
        <strain evidence="2 3">OH4621_COT-116</strain>
    </source>
</reference>
<accession>A0A3P1V6A0</accession>